<dbReference type="InterPro" id="IPR042097">
    <property type="entry name" value="Aminopeptidase_N-like_N_sf"/>
</dbReference>
<dbReference type="Gene3D" id="2.60.40.1910">
    <property type="match status" value="1"/>
</dbReference>
<dbReference type="InterPro" id="IPR014782">
    <property type="entry name" value="Peptidase_M1_dom"/>
</dbReference>
<dbReference type="SUPFAM" id="SSF55486">
    <property type="entry name" value="Metalloproteases ('zincins'), catalytic domain"/>
    <property type="match status" value="1"/>
</dbReference>
<dbReference type="GO" id="GO:0006508">
    <property type="term" value="P:proteolysis"/>
    <property type="evidence" value="ECO:0007669"/>
    <property type="project" value="UniProtKB-KW"/>
</dbReference>
<evidence type="ECO:0000256" key="12">
    <source>
        <dbReference type="ARBA" id="ARBA00074113"/>
    </source>
</evidence>
<organism evidence="20 21">
    <name type="scientific">Magallana gigas</name>
    <name type="common">Pacific oyster</name>
    <name type="synonym">Crassostrea gigas</name>
    <dbReference type="NCBI Taxonomy" id="29159"/>
    <lineage>
        <taxon>Eukaryota</taxon>
        <taxon>Metazoa</taxon>
        <taxon>Spiralia</taxon>
        <taxon>Lophotrochozoa</taxon>
        <taxon>Mollusca</taxon>
        <taxon>Bivalvia</taxon>
        <taxon>Autobranchia</taxon>
        <taxon>Pteriomorphia</taxon>
        <taxon>Ostreida</taxon>
        <taxon>Ostreoidea</taxon>
        <taxon>Ostreidae</taxon>
        <taxon>Magallana</taxon>
    </lineage>
</organism>
<dbReference type="Gene3D" id="1.10.390.10">
    <property type="entry name" value="Neutral Protease Domain 2"/>
    <property type="match status" value="1"/>
</dbReference>
<keyword evidence="9" id="KW-0482">Metalloprotease</keyword>
<comment type="catalytic activity">
    <reaction evidence="10">
        <text>Release of an N-terminal amino acid, preferentially alanine, from a wide range of peptides, amides and arylamides.</text>
        <dbReference type="EC" id="3.4.11.14"/>
    </reaction>
</comment>
<dbReference type="PANTHER" id="PTHR11533">
    <property type="entry name" value="PROTEASE M1 ZINC METALLOPROTEASE"/>
    <property type="match status" value="1"/>
</dbReference>
<evidence type="ECO:0000256" key="6">
    <source>
        <dbReference type="ARBA" id="ARBA00022723"/>
    </source>
</evidence>
<dbReference type="AlphaFoldDB" id="A0A8W8IJS1"/>
<dbReference type="FunFam" id="2.60.40.1730:FF:000002">
    <property type="entry name" value="Aminopeptidase"/>
    <property type="match status" value="1"/>
</dbReference>
<keyword evidence="7" id="KW-0378">Hydrolase</keyword>
<comment type="subcellular location">
    <subcellularLocation>
        <location evidence="1">Cytoplasm</location>
    </subcellularLocation>
</comment>
<feature type="site" description="Transition state stabilizer" evidence="16">
    <location>
        <position position="461"/>
    </location>
</feature>
<keyword evidence="6 15" id="KW-0479">Metal-binding</keyword>
<dbReference type="GO" id="GO:0005737">
    <property type="term" value="C:cytoplasm"/>
    <property type="evidence" value="ECO:0007669"/>
    <property type="project" value="UniProtKB-SubCell"/>
</dbReference>
<evidence type="ECO:0000256" key="7">
    <source>
        <dbReference type="ARBA" id="ARBA00022801"/>
    </source>
</evidence>
<feature type="domain" description="ERAP1-like C-terminal" evidence="18">
    <location>
        <begin position="934"/>
        <end position="1125"/>
    </location>
</feature>
<evidence type="ECO:0000256" key="4">
    <source>
        <dbReference type="ARBA" id="ARBA00022490"/>
    </source>
</evidence>
<evidence type="ECO:0000256" key="5">
    <source>
        <dbReference type="ARBA" id="ARBA00022670"/>
    </source>
</evidence>
<protein>
    <recommendedName>
        <fullName evidence="12">Puromycin-sensitive aminopeptidase</fullName>
        <ecNumber evidence="11">3.4.11.14</ecNumber>
    </recommendedName>
    <alternativeName>
        <fullName evidence="13">Cytosol alanyl aminopeptidase</fullName>
    </alternativeName>
</protein>
<feature type="active site" description="Proton acceptor" evidence="14">
    <location>
        <position position="376"/>
    </location>
</feature>
<dbReference type="GO" id="GO:0016285">
    <property type="term" value="F:alanyl aminopeptidase activity"/>
    <property type="evidence" value="ECO:0007669"/>
    <property type="project" value="UniProtKB-EC"/>
</dbReference>
<dbReference type="Gene3D" id="2.60.40.1730">
    <property type="entry name" value="tricorn interacting facor f3 domain"/>
    <property type="match status" value="1"/>
</dbReference>
<evidence type="ECO:0000256" key="9">
    <source>
        <dbReference type="ARBA" id="ARBA00023049"/>
    </source>
</evidence>
<dbReference type="Pfam" id="PF11838">
    <property type="entry name" value="ERAP1_C"/>
    <property type="match status" value="2"/>
</dbReference>
<dbReference type="PANTHER" id="PTHR11533:SF174">
    <property type="entry name" value="PUROMYCIN-SENSITIVE AMINOPEPTIDASE-RELATED"/>
    <property type="match status" value="1"/>
</dbReference>
<reference evidence="20" key="1">
    <citation type="submission" date="2022-08" db="UniProtKB">
        <authorList>
            <consortium name="EnsemblMetazoa"/>
        </authorList>
    </citation>
    <scope>IDENTIFICATION</scope>
    <source>
        <strain evidence="20">05x7-T-G4-1.051#20</strain>
    </source>
</reference>
<dbReference type="InterPro" id="IPR045357">
    <property type="entry name" value="Aminopeptidase_N-like_N"/>
</dbReference>
<evidence type="ECO:0000256" key="3">
    <source>
        <dbReference type="ARBA" id="ARBA00022438"/>
    </source>
</evidence>
<dbReference type="FunFam" id="2.60.40.1910:FF:000002">
    <property type="entry name" value="Aminopeptidase"/>
    <property type="match status" value="1"/>
</dbReference>
<dbReference type="EC" id="3.4.11.14" evidence="11"/>
<feature type="domain" description="Aminopeptidase N-like N-terminal" evidence="19">
    <location>
        <begin position="81"/>
        <end position="268"/>
    </location>
</feature>
<dbReference type="InterPro" id="IPR027268">
    <property type="entry name" value="Peptidase_M4/M1_CTD_sf"/>
</dbReference>
<dbReference type="Gene3D" id="1.25.50.20">
    <property type="match status" value="2"/>
</dbReference>
<keyword evidence="3" id="KW-0031">Aminopeptidase</keyword>
<dbReference type="GO" id="GO:0042277">
    <property type="term" value="F:peptide binding"/>
    <property type="evidence" value="ECO:0007669"/>
    <property type="project" value="TreeGrafter"/>
</dbReference>
<comment type="similarity">
    <text evidence="2">Belongs to the peptidase M1 family.</text>
</comment>
<evidence type="ECO:0000256" key="8">
    <source>
        <dbReference type="ARBA" id="ARBA00022833"/>
    </source>
</evidence>
<dbReference type="GO" id="GO:0005615">
    <property type="term" value="C:extracellular space"/>
    <property type="evidence" value="ECO:0007669"/>
    <property type="project" value="TreeGrafter"/>
</dbReference>
<evidence type="ECO:0000256" key="10">
    <source>
        <dbReference type="ARBA" id="ARBA00052895"/>
    </source>
</evidence>
<dbReference type="CDD" id="cd09601">
    <property type="entry name" value="M1_APN-Q_like"/>
    <property type="match status" value="1"/>
</dbReference>
<dbReference type="FunFam" id="1.10.390.10:FF:000001">
    <property type="entry name" value="Aminopeptidase"/>
    <property type="match status" value="1"/>
</dbReference>
<feature type="domain" description="Peptidase M1 membrane alanine aminopeptidase" evidence="17">
    <location>
        <begin position="303"/>
        <end position="520"/>
    </location>
</feature>
<keyword evidence="8 15" id="KW-0862">Zinc</keyword>
<dbReference type="InterPro" id="IPR024571">
    <property type="entry name" value="ERAP1-like_C_dom"/>
</dbReference>
<dbReference type="Pfam" id="PF01433">
    <property type="entry name" value="Peptidase_M1"/>
    <property type="match status" value="1"/>
</dbReference>
<evidence type="ECO:0000256" key="13">
    <source>
        <dbReference type="ARBA" id="ARBA00081993"/>
    </source>
</evidence>
<evidence type="ECO:0000256" key="16">
    <source>
        <dbReference type="PIRSR" id="PIRSR634016-4"/>
    </source>
</evidence>
<feature type="binding site" evidence="15">
    <location>
        <position position="375"/>
    </location>
    <ligand>
        <name>Zn(2+)</name>
        <dbReference type="ChEBI" id="CHEBI:29105"/>
        <note>catalytic</note>
    </ligand>
</feature>
<dbReference type="PRINTS" id="PR00756">
    <property type="entry name" value="ALADIPTASE"/>
</dbReference>
<dbReference type="GO" id="GO:0016020">
    <property type="term" value="C:membrane"/>
    <property type="evidence" value="ECO:0007669"/>
    <property type="project" value="TreeGrafter"/>
</dbReference>
<sequence>MAAVSCLNPRENLIVFSLPNLPISIAEPAYLKPTQSRAWFSFRAKAEVVLGTSGTNRCIRRHTYCTMPEKKEFKRLPTDVKPENYTLRLQPDLDKFTFKGQETIDVKVLSSTTSITLNSEEIEIQSACYKAADAGDQNLKAEVKFEPENASVVLSFPSALQPGSGQLCIDFTGELNDKMKGFYRSKYSSPSGEEKYGAVTQFEATDARRAFPCWDEPAVKATFDVTLVVPKNRVALSNMPVKSENDLPEDSTWKVVTYERTPIMSTYLLAFVVGEYDYVEDKDSDGVLVRVYTPVGKKEQGQFALEVAVKTLPFYNKYFQIAYPLPKIDLIAIADFAAGAMENWGLVTYRETALLIDPKNSSSKSKQWVALVVGHELAHQWFGNLVTMEWWTHLWLNEGFASWIEYLCVDYCFPEFDIWTQFVNSDLGRALEMDALHNSHAIEIPVGHPDEVDEIFDAISYSKGASVIRMLHDYVGDESFKKGMNQYLTKFKYKNAVTEDLWESLGKASGKPVLDVMTTWTKQMGYPVVKVSEKQEGSNRVLTLTQEKFCADGVQEKEGSFSWMVPVSISTASDPKKAAVVTLLDKTSMDVTVPNVSPDQWVKVNCESVGVYRVQYSSETLDRFIPAIKNKTLPPRDRLGLQNDLFALARAGMISTVDVLKVVGAFVNEDDYTVWSDLTGNLGQISILLQNTDGFEDFKTFSKKLYKPVAQSLGWDAKESEGPLAAMLRELALTRLGKYGDEETVTEARKRFENHVSGKVPLPADLKGPVYLTVMVNGDETTFNQMMKLYDEADMQEEKVRISRCIGSIKSDELKKKVLDFAMSDKVRSQDTVFVIGGVTGTVQGRELCWQFVQDKWTELHERYKGGFLLSRLVEVSTDNFVTEARAKEVEKFFETHSAPAAERKIQQSVENIRLNAKWMERESTSVLKFLRSPLAAMLRELALTRLGKYGDEETVTEARKRFENHVSGKVPLPADLKGPVYLTVMVNGDETTFNQMMKLYDEADMQEEKVRISRCIGSIKSDELKKKVLDFAMSDKVRSQDTVFVIGGVTGTVQGRELCWQFVQDKWTELHERYKGGFLLSRLVEVSTDNFVTEARAKEVEKFFETHSAPAAERKIQQSVENIRLNAKWMERESTSVLKFLRSQ</sequence>
<comment type="cofactor">
    <cofactor evidence="15">
        <name>Zn(2+)</name>
        <dbReference type="ChEBI" id="CHEBI:29105"/>
    </cofactor>
    <text evidence="15">Binds 1 zinc ion per subunit.</text>
</comment>
<evidence type="ECO:0000313" key="20">
    <source>
        <dbReference type="EnsemblMetazoa" id="G14427.1:cds"/>
    </source>
</evidence>
<dbReference type="Pfam" id="PF17900">
    <property type="entry name" value="Peptidase_M1_N"/>
    <property type="match status" value="1"/>
</dbReference>
<evidence type="ECO:0000256" key="1">
    <source>
        <dbReference type="ARBA" id="ARBA00004496"/>
    </source>
</evidence>
<dbReference type="FunFam" id="1.25.50.20:FF:000002">
    <property type="entry name" value="Aminopeptidase"/>
    <property type="match status" value="1"/>
</dbReference>
<evidence type="ECO:0000256" key="2">
    <source>
        <dbReference type="ARBA" id="ARBA00010136"/>
    </source>
</evidence>
<feature type="binding site" evidence="15">
    <location>
        <position position="379"/>
    </location>
    <ligand>
        <name>Zn(2+)</name>
        <dbReference type="ChEBI" id="CHEBI:29105"/>
        <note>catalytic</note>
    </ligand>
</feature>
<evidence type="ECO:0000256" key="14">
    <source>
        <dbReference type="PIRSR" id="PIRSR634016-1"/>
    </source>
</evidence>
<keyword evidence="21" id="KW-1185">Reference proteome</keyword>
<evidence type="ECO:0000256" key="15">
    <source>
        <dbReference type="PIRSR" id="PIRSR634016-3"/>
    </source>
</evidence>
<keyword evidence="5" id="KW-0645">Protease</keyword>
<keyword evidence="4" id="KW-0963">Cytoplasm</keyword>
<dbReference type="GO" id="GO:0008270">
    <property type="term" value="F:zinc ion binding"/>
    <property type="evidence" value="ECO:0007669"/>
    <property type="project" value="InterPro"/>
</dbReference>
<proteinExistence type="inferred from homology"/>
<accession>A0A8W8IJS1</accession>
<evidence type="ECO:0000256" key="11">
    <source>
        <dbReference type="ARBA" id="ARBA00066316"/>
    </source>
</evidence>
<evidence type="ECO:0000259" key="17">
    <source>
        <dbReference type="Pfam" id="PF01433"/>
    </source>
</evidence>
<name>A0A8W8IJS1_MAGGI</name>
<dbReference type="Proteomes" id="UP000005408">
    <property type="component" value="Unassembled WGS sequence"/>
</dbReference>
<evidence type="ECO:0000259" key="19">
    <source>
        <dbReference type="Pfam" id="PF17900"/>
    </source>
</evidence>
<dbReference type="GO" id="GO:0070006">
    <property type="term" value="F:metalloaminopeptidase activity"/>
    <property type="evidence" value="ECO:0007669"/>
    <property type="project" value="TreeGrafter"/>
</dbReference>
<dbReference type="GO" id="GO:0043171">
    <property type="term" value="P:peptide catabolic process"/>
    <property type="evidence" value="ECO:0007669"/>
    <property type="project" value="TreeGrafter"/>
</dbReference>
<feature type="domain" description="ERAP1-like C-terminal" evidence="18">
    <location>
        <begin position="601"/>
        <end position="914"/>
    </location>
</feature>
<dbReference type="SUPFAM" id="SSF63737">
    <property type="entry name" value="Leukotriene A4 hydrolase N-terminal domain"/>
    <property type="match status" value="1"/>
</dbReference>
<evidence type="ECO:0000259" key="18">
    <source>
        <dbReference type="Pfam" id="PF11838"/>
    </source>
</evidence>
<dbReference type="EnsemblMetazoa" id="G14427.1">
    <property type="protein sequence ID" value="G14427.1:cds"/>
    <property type="gene ID" value="G14427"/>
</dbReference>
<dbReference type="InterPro" id="IPR034016">
    <property type="entry name" value="M1_APN-typ"/>
</dbReference>
<evidence type="ECO:0000313" key="21">
    <source>
        <dbReference type="Proteomes" id="UP000005408"/>
    </source>
</evidence>
<dbReference type="InterPro" id="IPR050344">
    <property type="entry name" value="Peptidase_M1_aminopeptidases"/>
</dbReference>
<dbReference type="InterPro" id="IPR001930">
    <property type="entry name" value="Peptidase_M1"/>
</dbReference>
<feature type="binding site" evidence="15">
    <location>
        <position position="398"/>
    </location>
    <ligand>
        <name>Zn(2+)</name>
        <dbReference type="ChEBI" id="CHEBI:29105"/>
        <note>catalytic</note>
    </ligand>
</feature>